<protein>
    <submittedName>
        <fullName evidence="2">Uncharacterized protein</fullName>
    </submittedName>
</protein>
<keyword evidence="1" id="KW-0732">Signal</keyword>
<dbReference type="Proteomes" id="UP000707206">
    <property type="component" value="Unassembled WGS sequence"/>
</dbReference>
<evidence type="ECO:0000313" key="2">
    <source>
        <dbReference type="EMBL" id="NHF57983.1"/>
    </source>
</evidence>
<dbReference type="AlphaFoldDB" id="A0A967APJ6"/>
<feature type="chain" id="PRO_5037260827" evidence="1">
    <location>
        <begin position="24"/>
        <end position="139"/>
    </location>
</feature>
<reference evidence="2" key="2">
    <citation type="submission" date="2020-03" db="EMBL/GenBank/DDBJ databases">
        <title>Flavobacteriaceae bacterium strain TP-CH-4, a member of the family Flavobacteriaceae isolated from a deep-sea seamount.</title>
        <authorList>
            <person name="Zhang D.-C."/>
        </authorList>
    </citation>
    <scope>NUCLEOTIDE SEQUENCE</scope>
    <source>
        <strain evidence="2">TP-CH-4</strain>
    </source>
</reference>
<gene>
    <name evidence="2" type="ORF">FK220_001435</name>
</gene>
<reference evidence="2" key="1">
    <citation type="submission" date="2019-07" db="EMBL/GenBank/DDBJ databases">
        <authorList>
            <person name="De-Chao Zhang Q."/>
        </authorList>
    </citation>
    <scope>NUCLEOTIDE SEQUENCE</scope>
    <source>
        <strain evidence="2">TP-CH-4</strain>
    </source>
</reference>
<name>A0A967APJ6_9FLAO</name>
<proteinExistence type="predicted"/>
<organism evidence="2 3">
    <name type="scientific">Pelagihabitans pacificus</name>
    <dbReference type="NCBI Taxonomy" id="2696054"/>
    <lineage>
        <taxon>Bacteria</taxon>
        <taxon>Pseudomonadati</taxon>
        <taxon>Bacteroidota</taxon>
        <taxon>Flavobacteriia</taxon>
        <taxon>Flavobacteriales</taxon>
        <taxon>Flavobacteriaceae</taxon>
        <taxon>Pelagihabitans</taxon>
    </lineage>
</organism>
<accession>A0A967APJ6</accession>
<keyword evidence="3" id="KW-1185">Reference proteome</keyword>
<feature type="signal peptide" evidence="1">
    <location>
        <begin position="1"/>
        <end position="23"/>
    </location>
</feature>
<sequence>MKSISAFVLVTLFLVIFPTKANASETCDNGMDAIDTVFAKDDLVGGWAYTVQGAPAGYEKGFLLIVKEGKGYKAQIQVGGGTLMAENISVKKNTMTFDVMVEGQKVAVVLTANGSKLTGTSTSAEGVFQISGEKTLSAG</sequence>
<dbReference type="EMBL" id="VIKU02000001">
    <property type="protein sequence ID" value="NHF57983.1"/>
    <property type="molecule type" value="Genomic_DNA"/>
</dbReference>
<evidence type="ECO:0000256" key="1">
    <source>
        <dbReference type="SAM" id="SignalP"/>
    </source>
</evidence>
<dbReference type="RefSeq" id="WP_152572501.1">
    <property type="nucleotide sequence ID" value="NZ_VIKU02000001.1"/>
</dbReference>
<evidence type="ECO:0000313" key="3">
    <source>
        <dbReference type="Proteomes" id="UP000707206"/>
    </source>
</evidence>
<comment type="caution">
    <text evidence="2">The sequence shown here is derived from an EMBL/GenBank/DDBJ whole genome shotgun (WGS) entry which is preliminary data.</text>
</comment>